<dbReference type="Gramene" id="TuG1812G0400002936.01.T01">
    <property type="protein sequence ID" value="TuG1812G0400002936.01.T01.cds405437"/>
    <property type="gene ID" value="TuG1812G0400002936.01"/>
</dbReference>
<feature type="domain" description="CCHC-type" evidence="3">
    <location>
        <begin position="3"/>
        <end position="16"/>
    </location>
</feature>
<dbReference type="CDD" id="cd00303">
    <property type="entry name" value="retropepsin_like"/>
    <property type="match status" value="1"/>
</dbReference>
<reference evidence="4" key="3">
    <citation type="submission" date="2022-06" db="UniProtKB">
        <authorList>
            <consortium name="EnsemblPlants"/>
        </authorList>
    </citation>
    <scope>IDENTIFICATION</scope>
</reference>
<dbReference type="InterPro" id="IPR001878">
    <property type="entry name" value="Znf_CCHC"/>
</dbReference>
<evidence type="ECO:0000313" key="5">
    <source>
        <dbReference type="Proteomes" id="UP000015106"/>
    </source>
</evidence>
<dbReference type="Gene3D" id="4.10.60.10">
    <property type="entry name" value="Zinc finger, CCHC-type"/>
    <property type="match status" value="1"/>
</dbReference>
<keyword evidence="1" id="KW-0862">Zinc</keyword>
<keyword evidence="1" id="KW-0863">Zinc-finger</keyword>
<dbReference type="AlphaFoldDB" id="A0A8R7Q7U8"/>
<name>A0A8R7Q7U8_TRIUA</name>
<evidence type="ECO:0000256" key="1">
    <source>
        <dbReference type="PROSITE-ProRule" id="PRU00047"/>
    </source>
</evidence>
<dbReference type="GO" id="GO:0008270">
    <property type="term" value="F:zinc ion binding"/>
    <property type="evidence" value="ECO:0007669"/>
    <property type="project" value="UniProtKB-KW"/>
</dbReference>
<feature type="compositionally biased region" description="Low complexity" evidence="2">
    <location>
        <begin position="22"/>
        <end position="35"/>
    </location>
</feature>
<feature type="region of interest" description="Disordered" evidence="2">
    <location>
        <begin position="17"/>
        <end position="43"/>
    </location>
</feature>
<dbReference type="PROSITE" id="PS50158">
    <property type="entry name" value="ZF_CCHC"/>
    <property type="match status" value="1"/>
</dbReference>
<dbReference type="Pfam" id="PF00098">
    <property type="entry name" value="zf-CCHC"/>
    <property type="match status" value="1"/>
</dbReference>
<dbReference type="EnsemblPlants" id="TuG1812G0400002936.01.T01">
    <property type="protein sequence ID" value="TuG1812G0400002936.01.T01.cds405437"/>
    <property type="gene ID" value="TuG1812G0400002936.01"/>
</dbReference>
<proteinExistence type="predicted"/>
<dbReference type="GO" id="GO:0003676">
    <property type="term" value="F:nucleic acid binding"/>
    <property type="evidence" value="ECO:0007669"/>
    <property type="project" value="InterPro"/>
</dbReference>
<reference evidence="4" key="2">
    <citation type="submission" date="2018-03" db="EMBL/GenBank/DDBJ databases">
        <title>The Triticum urartu genome reveals the dynamic nature of wheat genome evolution.</title>
        <authorList>
            <person name="Ling H."/>
            <person name="Ma B."/>
            <person name="Shi X."/>
            <person name="Liu H."/>
            <person name="Dong L."/>
            <person name="Sun H."/>
            <person name="Cao Y."/>
            <person name="Gao Q."/>
            <person name="Zheng S."/>
            <person name="Li Y."/>
            <person name="Yu Y."/>
            <person name="Du H."/>
            <person name="Qi M."/>
            <person name="Li Y."/>
            <person name="Yu H."/>
            <person name="Cui Y."/>
            <person name="Wang N."/>
            <person name="Chen C."/>
            <person name="Wu H."/>
            <person name="Zhao Y."/>
            <person name="Zhang J."/>
            <person name="Li Y."/>
            <person name="Zhou W."/>
            <person name="Zhang B."/>
            <person name="Hu W."/>
            <person name="Eijk M."/>
            <person name="Tang J."/>
            <person name="Witsenboer H."/>
            <person name="Zhao S."/>
            <person name="Li Z."/>
            <person name="Zhang A."/>
            <person name="Wang D."/>
            <person name="Liang C."/>
        </authorList>
    </citation>
    <scope>NUCLEOTIDE SEQUENCE [LARGE SCALE GENOMIC DNA]</scope>
    <source>
        <strain evidence="4">cv. G1812</strain>
    </source>
</reference>
<sequence length="112" mass="12363">VTCFRCKQTGHYANKCHDAKTNNGNGSGNSNGNSGVKKPNPFPQAQVNHIDVEEVYDQPDTVIYKFLWNSHMVLALFDFGETHSFIPRVVVEKCGLPTRTLRSPLQVSSLGG</sequence>
<evidence type="ECO:0000256" key="2">
    <source>
        <dbReference type="SAM" id="MobiDB-lite"/>
    </source>
</evidence>
<keyword evidence="5" id="KW-1185">Reference proteome</keyword>
<keyword evidence="1" id="KW-0479">Metal-binding</keyword>
<dbReference type="Proteomes" id="UP000015106">
    <property type="component" value="Chromosome 4"/>
</dbReference>
<protein>
    <recommendedName>
        <fullName evidence="3">CCHC-type domain-containing protein</fullName>
    </recommendedName>
</protein>
<evidence type="ECO:0000259" key="3">
    <source>
        <dbReference type="PROSITE" id="PS50158"/>
    </source>
</evidence>
<reference evidence="5" key="1">
    <citation type="journal article" date="2013" name="Nature">
        <title>Draft genome of the wheat A-genome progenitor Triticum urartu.</title>
        <authorList>
            <person name="Ling H.Q."/>
            <person name="Zhao S."/>
            <person name="Liu D."/>
            <person name="Wang J."/>
            <person name="Sun H."/>
            <person name="Zhang C."/>
            <person name="Fan H."/>
            <person name="Li D."/>
            <person name="Dong L."/>
            <person name="Tao Y."/>
            <person name="Gao C."/>
            <person name="Wu H."/>
            <person name="Li Y."/>
            <person name="Cui Y."/>
            <person name="Guo X."/>
            <person name="Zheng S."/>
            <person name="Wang B."/>
            <person name="Yu K."/>
            <person name="Liang Q."/>
            <person name="Yang W."/>
            <person name="Lou X."/>
            <person name="Chen J."/>
            <person name="Feng M."/>
            <person name="Jian J."/>
            <person name="Zhang X."/>
            <person name="Luo G."/>
            <person name="Jiang Y."/>
            <person name="Liu J."/>
            <person name="Wang Z."/>
            <person name="Sha Y."/>
            <person name="Zhang B."/>
            <person name="Wu H."/>
            <person name="Tang D."/>
            <person name="Shen Q."/>
            <person name="Xue P."/>
            <person name="Zou S."/>
            <person name="Wang X."/>
            <person name="Liu X."/>
            <person name="Wang F."/>
            <person name="Yang Y."/>
            <person name="An X."/>
            <person name="Dong Z."/>
            <person name="Zhang K."/>
            <person name="Zhang X."/>
            <person name="Luo M.C."/>
            <person name="Dvorak J."/>
            <person name="Tong Y."/>
            <person name="Wang J."/>
            <person name="Yang H."/>
            <person name="Li Z."/>
            <person name="Wang D."/>
            <person name="Zhang A."/>
            <person name="Wang J."/>
        </authorList>
    </citation>
    <scope>NUCLEOTIDE SEQUENCE</scope>
    <source>
        <strain evidence="5">cv. G1812</strain>
    </source>
</reference>
<accession>A0A8R7Q7U8</accession>
<organism evidence="4 5">
    <name type="scientific">Triticum urartu</name>
    <name type="common">Red wild einkorn</name>
    <name type="synonym">Crithodium urartu</name>
    <dbReference type="NCBI Taxonomy" id="4572"/>
    <lineage>
        <taxon>Eukaryota</taxon>
        <taxon>Viridiplantae</taxon>
        <taxon>Streptophyta</taxon>
        <taxon>Embryophyta</taxon>
        <taxon>Tracheophyta</taxon>
        <taxon>Spermatophyta</taxon>
        <taxon>Magnoliopsida</taxon>
        <taxon>Liliopsida</taxon>
        <taxon>Poales</taxon>
        <taxon>Poaceae</taxon>
        <taxon>BOP clade</taxon>
        <taxon>Pooideae</taxon>
        <taxon>Triticodae</taxon>
        <taxon>Triticeae</taxon>
        <taxon>Triticinae</taxon>
        <taxon>Triticum</taxon>
    </lineage>
</organism>
<dbReference type="InterPro" id="IPR036875">
    <property type="entry name" value="Znf_CCHC_sf"/>
</dbReference>
<dbReference type="SUPFAM" id="SSF57756">
    <property type="entry name" value="Retrovirus zinc finger-like domains"/>
    <property type="match status" value="1"/>
</dbReference>
<evidence type="ECO:0000313" key="4">
    <source>
        <dbReference type="EnsemblPlants" id="TuG1812G0400002936.01.T01.cds405437"/>
    </source>
</evidence>
<dbReference type="Pfam" id="PF08284">
    <property type="entry name" value="RVP_2"/>
    <property type="match status" value="1"/>
</dbReference>